<dbReference type="GO" id="GO:0004523">
    <property type="term" value="F:RNA-DNA hybrid ribonuclease activity"/>
    <property type="evidence" value="ECO:0007669"/>
    <property type="project" value="InterPro"/>
</dbReference>
<evidence type="ECO:0000313" key="2">
    <source>
        <dbReference type="EMBL" id="GBN79366.1"/>
    </source>
</evidence>
<dbReference type="EMBL" id="BGPR01018513">
    <property type="protein sequence ID" value="GBN79366.1"/>
    <property type="molecule type" value="Genomic_DNA"/>
</dbReference>
<gene>
    <name evidence="2" type="ORF">AVEN_222280_1</name>
</gene>
<name>A0A4Y2RVG5_ARAVE</name>
<accession>A0A4Y2RVG5</accession>
<dbReference type="InterPro" id="IPR012337">
    <property type="entry name" value="RNaseH-like_sf"/>
</dbReference>
<dbReference type="GO" id="GO:0003676">
    <property type="term" value="F:nucleic acid binding"/>
    <property type="evidence" value="ECO:0007669"/>
    <property type="project" value="InterPro"/>
</dbReference>
<dbReference type="InterPro" id="IPR036397">
    <property type="entry name" value="RNaseH_sf"/>
</dbReference>
<dbReference type="InterPro" id="IPR002156">
    <property type="entry name" value="RNaseH_domain"/>
</dbReference>
<reference evidence="2 3" key="1">
    <citation type="journal article" date="2019" name="Sci. Rep.">
        <title>Orb-weaving spider Araneus ventricosus genome elucidates the spidroin gene catalogue.</title>
        <authorList>
            <person name="Kono N."/>
            <person name="Nakamura H."/>
            <person name="Ohtoshi R."/>
            <person name="Moran D.A.P."/>
            <person name="Shinohara A."/>
            <person name="Yoshida Y."/>
            <person name="Fujiwara M."/>
            <person name="Mori M."/>
            <person name="Tomita M."/>
            <person name="Arakawa K."/>
        </authorList>
    </citation>
    <scope>NUCLEOTIDE SEQUENCE [LARGE SCALE GENOMIC DNA]</scope>
</reference>
<protein>
    <recommendedName>
        <fullName evidence="1">RNase H type-1 domain-containing protein</fullName>
    </recommendedName>
</protein>
<comment type="caution">
    <text evidence="2">The sequence shown here is derived from an EMBL/GenBank/DDBJ whole genome shotgun (WGS) entry which is preliminary data.</text>
</comment>
<proteinExistence type="predicted"/>
<organism evidence="2 3">
    <name type="scientific">Araneus ventricosus</name>
    <name type="common">Orbweaver spider</name>
    <name type="synonym">Epeira ventricosa</name>
    <dbReference type="NCBI Taxonomy" id="182803"/>
    <lineage>
        <taxon>Eukaryota</taxon>
        <taxon>Metazoa</taxon>
        <taxon>Ecdysozoa</taxon>
        <taxon>Arthropoda</taxon>
        <taxon>Chelicerata</taxon>
        <taxon>Arachnida</taxon>
        <taxon>Araneae</taxon>
        <taxon>Araneomorphae</taxon>
        <taxon>Entelegynae</taxon>
        <taxon>Araneoidea</taxon>
        <taxon>Araneidae</taxon>
        <taxon>Araneus</taxon>
    </lineage>
</organism>
<feature type="domain" description="RNase H type-1" evidence="1">
    <location>
        <begin position="290"/>
        <end position="416"/>
    </location>
</feature>
<dbReference type="Pfam" id="PF00075">
    <property type="entry name" value="RNase_H"/>
    <property type="match status" value="1"/>
</dbReference>
<dbReference type="OrthoDB" id="8063525at2759"/>
<sequence>MVNVKNVKKLQNGGVAIECNSEEQLTRIMDEVNKNQNLQSKLEAKKPNLKLPKVIIYGVEADFPKENLLDTICRQSATSAVDTATLAATTKKRKRAQNVVERITKERTVINQTTVSTAGNPIKLDRNLKMLGVILDDSQTGIAHLGSLRNRIIQILNRLTIAKYRRGLSGKVVKLLYKRALERILVYAAPAWWTGSALQRVKVTSIQRQVLLALSGAFRTTSSKALQVCCGAEPIDLVLDIEVAWYAIKHHQEDVSLFGTLFEGSKMEHFSPVQIHPDHLTPVHWDGQQPDAPLSIFTDGSKLDGRVGAAFLVYHNNSVEEHQYRLSDHCSVFQAETVALQKAILWKRQNAPNEDCHIFSDSMSVLMSLQNHLIKNNQVQTTRQLLDASISLHWVKAHIGVAGNEEADRAAKTATQKAGVDVHLGIPERTMKRLLKDSLLAHWQTDWDIREEGVKGLHTRNIFTKVSRTRCISNPYDIQLATNHGLSPHYLHKFNLRDCSCRCGEDREDTVLHFVIKCPLLSHRRNLIKINSTILQVLTHPTLRREMRTIVRYVYLHERDIFQNTD</sequence>
<evidence type="ECO:0000313" key="3">
    <source>
        <dbReference type="Proteomes" id="UP000499080"/>
    </source>
</evidence>
<dbReference type="PROSITE" id="PS50879">
    <property type="entry name" value="RNASE_H_1"/>
    <property type="match status" value="1"/>
</dbReference>
<keyword evidence="3" id="KW-1185">Reference proteome</keyword>
<dbReference type="Gene3D" id="3.30.420.10">
    <property type="entry name" value="Ribonuclease H-like superfamily/Ribonuclease H"/>
    <property type="match status" value="1"/>
</dbReference>
<evidence type="ECO:0000259" key="1">
    <source>
        <dbReference type="PROSITE" id="PS50879"/>
    </source>
</evidence>
<dbReference type="Proteomes" id="UP000499080">
    <property type="component" value="Unassembled WGS sequence"/>
</dbReference>
<dbReference type="SUPFAM" id="SSF53098">
    <property type="entry name" value="Ribonuclease H-like"/>
    <property type="match status" value="1"/>
</dbReference>
<dbReference type="CDD" id="cd09276">
    <property type="entry name" value="Rnase_HI_RT_non_LTR"/>
    <property type="match status" value="1"/>
</dbReference>
<dbReference type="AlphaFoldDB" id="A0A4Y2RVG5"/>